<protein>
    <submittedName>
        <fullName evidence="2">Uncharacterized protein</fullName>
    </submittedName>
</protein>
<dbReference type="KEGG" id="apol:K9D25_17015"/>
<feature type="transmembrane region" description="Helical" evidence="1">
    <location>
        <begin position="31"/>
        <end position="51"/>
    </location>
</feature>
<evidence type="ECO:0000313" key="3">
    <source>
        <dbReference type="Proteomes" id="UP000831684"/>
    </source>
</evidence>
<keyword evidence="1" id="KW-0812">Transmembrane</keyword>
<reference evidence="2" key="1">
    <citation type="submission" date="2021-09" db="EMBL/GenBank/DDBJ databases">
        <title>Network and meta-omics reveal the key degrader and cooperation patterns in an efficient 1,4-dioxane-degrading microbial community.</title>
        <authorList>
            <person name="Dai C."/>
        </authorList>
    </citation>
    <scope>NUCLEOTIDE SEQUENCE</scope>
    <source>
        <strain evidence="2">ZM13</strain>
    </source>
</reference>
<keyword evidence="1" id="KW-0472">Membrane</keyword>
<evidence type="ECO:0000313" key="2">
    <source>
        <dbReference type="EMBL" id="UOK70411.1"/>
    </source>
</evidence>
<name>A0A9E6ZTX2_9HYPH</name>
<accession>A0A9E6ZTX2</accession>
<feature type="transmembrane region" description="Helical" evidence="1">
    <location>
        <begin position="6"/>
        <end position="24"/>
    </location>
</feature>
<dbReference type="AlphaFoldDB" id="A0A9E6ZTX2"/>
<gene>
    <name evidence="2" type="ORF">K9D25_17015</name>
</gene>
<keyword evidence="1" id="KW-1133">Transmembrane helix</keyword>
<sequence length="85" mass="8787">MIDPFALISGFALLGASSLIAFRVRQLVPAALAIVLLAVLAALAAVRFGLFDSLTPLLVIYANSALMGGIGGALYARKRAEEAGR</sequence>
<evidence type="ECO:0000256" key="1">
    <source>
        <dbReference type="SAM" id="Phobius"/>
    </source>
</evidence>
<organism evidence="2 3">
    <name type="scientific">Ancylobacter polymorphus</name>
    <dbReference type="NCBI Taxonomy" id="223390"/>
    <lineage>
        <taxon>Bacteria</taxon>
        <taxon>Pseudomonadati</taxon>
        <taxon>Pseudomonadota</taxon>
        <taxon>Alphaproteobacteria</taxon>
        <taxon>Hyphomicrobiales</taxon>
        <taxon>Xanthobacteraceae</taxon>
        <taxon>Ancylobacter</taxon>
    </lineage>
</organism>
<dbReference type="RefSeq" id="WP_244376814.1">
    <property type="nucleotide sequence ID" value="NZ_CP083239.1"/>
</dbReference>
<proteinExistence type="predicted"/>
<feature type="transmembrane region" description="Helical" evidence="1">
    <location>
        <begin position="57"/>
        <end position="76"/>
    </location>
</feature>
<dbReference type="EMBL" id="CP083239">
    <property type="protein sequence ID" value="UOK70411.1"/>
    <property type="molecule type" value="Genomic_DNA"/>
</dbReference>
<dbReference type="Proteomes" id="UP000831684">
    <property type="component" value="Chromosome"/>
</dbReference>